<evidence type="ECO:0000313" key="3">
    <source>
        <dbReference type="Proteomes" id="UP001501447"/>
    </source>
</evidence>
<sequence>MTSPRHSTTTSAPAGCPAHQDAGADAGADASAGAEAVALMGPRFRNNGRSRLYRDLRAEHGRIAPVTLPGEVPAWLVLGYRELHQVTTDSGLFSRDSALWDQWPRIPADWPLRPMIGKQASVLYTVGERRRHRTGRSRRPRRQGRSSRQGRRSESGVRLPAAHGRHRQPAGHRHGPDPAAAHPL</sequence>
<comment type="caution">
    <text evidence="2">The sequence shown here is derived from an EMBL/GenBank/DDBJ whole genome shotgun (WGS) entry which is preliminary data.</text>
</comment>
<dbReference type="EMBL" id="BAAARJ010000006">
    <property type="protein sequence ID" value="GAA2609508.1"/>
    <property type="molecule type" value="Genomic_DNA"/>
</dbReference>
<feature type="compositionally biased region" description="Polar residues" evidence="1">
    <location>
        <begin position="1"/>
        <end position="12"/>
    </location>
</feature>
<gene>
    <name evidence="2" type="ORF">GCM10009863_23820</name>
</gene>
<dbReference type="InterPro" id="IPR036396">
    <property type="entry name" value="Cyt_P450_sf"/>
</dbReference>
<proteinExistence type="predicted"/>
<protein>
    <recommendedName>
        <fullName evidence="4">Cytochrome P450</fullName>
    </recommendedName>
</protein>
<feature type="region of interest" description="Disordered" evidence="1">
    <location>
        <begin position="125"/>
        <end position="184"/>
    </location>
</feature>
<dbReference type="Proteomes" id="UP001501447">
    <property type="component" value="Unassembled WGS sequence"/>
</dbReference>
<keyword evidence="3" id="KW-1185">Reference proteome</keyword>
<dbReference type="SUPFAM" id="SSF48264">
    <property type="entry name" value="Cytochrome P450"/>
    <property type="match status" value="1"/>
</dbReference>
<name>A0ABN3PZL2_9ACTN</name>
<feature type="compositionally biased region" description="Basic residues" evidence="1">
    <location>
        <begin position="163"/>
        <end position="173"/>
    </location>
</feature>
<feature type="region of interest" description="Disordered" evidence="1">
    <location>
        <begin position="1"/>
        <end position="29"/>
    </location>
</feature>
<organism evidence="2 3">
    <name type="scientific">Streptomyces axinellae</name>
    <dbReference type="NCBI Taxonomy" id="552788"/>
    <lineage>
        <taxon>Bacteria</taxon>
        <taxon>Bacillati</taxon>
        <taxon>Actinomycetota</taxon>
        <taxon>Actinomycetes</taxon>
        <taxon>Kitasatosporales</taxon>
        <taxon>Streptomycetaceae</taxon>
        <taxon>Streptomyces</taxon>
    </lineage>
</organism>
<dbReference type="RefSeq" id="WP_344564985.1">
    <property type="nucleotide sequence ID" value="NZ_BAAARJ010000006.1"/>
</dbReference>
<feature type="compositionally biased region" description="Basic residues" evidence="1">
    <location>
        <begin position="129"/>
        <end position="150"/>
    </location>
</feature>
<dbReference type="Gene3D" id="1.10.630.10">
    <property type="entry name" value="Cytochrome P450"/>
    <property type="match status" value="1"/>
</dbReference>
<feature type="compositionally biased region" description="Low complexity" evidence="1">
    <location>
        <begin position="18"/>
        <end position="29"/>
    </location>
</feature>
<accession>A0ABN3PZL2</accession>
<evidence type="ECO:0000256" key="1">
    <source>
        <dbReference type="SAM" id="MobiDB-lite"/>
    </source>
</evidence>
<evidence type="ECO:0000313" key="2">
    <source>
        <dbReference type="EMBL" id="GAA2609508.1"/>
    </source>
</evidence>
<reference evidence="2 3" key="1">
    <citation type="journal article" date="2019" name="Int. J. Syst. Evol. Microbiol.">
        <title>The Global Catalogue of Microorganisms (GCM) 10K type strain sequencing project: providing services to taxonomists for standard genome sequencing and annotation.</title>
        <authorList>
            <consortium name="The Broad Institute Genomics Platform"/>
            <consortium name="The Broad Institute Genome Sequencing Center for Infectious Disease"/>
            <person name="Wu L."/>
            <person name="Ma J."/>
        </authorList>
    </citation>
    <scope>NUCLEOTIDE SEQUENCE [LARGE SCALE GENOMIC DNA]</scope>
    <source>
        <strain evidence="2 3">JCM 16373</strain>
    </source>
</reference>
<evidence type="ECO:0008006" key="4">
    <source>
        <dbReference type="Google" id="ProtNLM"/>
    </source>
</evidence>